<dbReference type="GO" id="GO:0051539">
    <property type="term" value="F:4 iron, 4 sulfur cluster binding"/>
    <property type="evidence" value="ECO:0007669"/>
    <property type="project" value="UniProtKB-UniRule"/>
</dbReference>
<evidence type="ECO:0000256" key="5">
    <source>
        <dbReference type="ARBA" id="ARBA00022967"/>
    </source>
</evidence>
<dbReference type="PROSITE" id="PS51656">
    <property type="entry name" value="4FE4S"/>
    <property type="match status" value="1"/>
</dbReference>
<keyword evidence="3 10" id="KW-0479">Metal-binding</keyword>
<dbReference type="HAMAP" id="MF_00463">
    <property type="entry name" value="RsxB_RnfB"/>
    <property type="match status" value="1"/>
</dbReference>
<keyword evidence="14" id="KW-1185">Reference proteome</keyword>
<dbReference type="EMBL" id="AP021874">
    <property type="protein sequence ID" value="BBO68063.1"/>
    <property type="molecule type" value="Genomic_DNA"/>
</dbReference>
<feature type="binding site" evidence="10">
    <location>
        <position position="152"/>
    </location>
    <ligand>
        <name>[4Fe-4S] cluster</name>
        <dbReference type="ChEBI" id="CHEBI:49883"/>
        <label>3</label>
    </ligand>
</feature>
<gene>
    <name evidence="13" type="primary">rnfB_1</name>
    <name evidence="10" type="synonym">rnfB</name>
    <name evidence="13" type="ORF">DSCA_19930</name>
</gene>
<feature type="binding site" evidence="10">
    <location>
        <position position="138"/>
    </location>
    <ligand>
        <name>[4Fe-4S] cluster</name>
        <dbReference type="ChEBI" id="CHEBI:49883"/>
        <label>2</label>
    </ligand>
</feature>
<protein>
    <recommendedName>
        <fullName evidence="10">Ion-translocating oxidoreductase complex subunit B</fullName>
        <ecNumber evidence="10">7.-.-.-</ecNumber>
    </recommendedName>
    <alternativeName>
        <fullName evidence="10">Rnf electron transport complex subunit B</fullName>
    </alternativeName>
</protein>
<evidence type="ECO:0000313" key="13">
    <source>
        <dbReference type="EMBL" id="BBO68063.1"/>
    </source>
</evidence>
<dbReference type="OrthoDB" id="9789936at2"/>
<dbReference type="AlphaFoldDB" id="A0A5K7YHM1"/>
<dbReference type="PANTHER" id="PTHR43560:SF1">
    <property type="entry name" value="ION-TRANSLOCATING OXIDOREDUCTASE COMPLEX SUBUNIT B"/>
    <property type="match status" value="1"/>
</dbReference>
<keyword evidence="10" id="KW-1003">Cell membrane</keyword>
<dbReference type="SUPFAM" id="SSF54862">
    <property type="entry name" value="4Fe-4S ferredoxins"/>
    <property type="match status" value="1"/>
</dbReference>
<evidence type="ECO:0000256" key="2">
    <source>
        <dbReference type="ARBA" id="ARBA00022485"/>
    </source>
</evidence>
<dbReference type="KEGG" id="dalk:DSCA_19930"/>
<feature type="binding site" evidence="10">
    <location>
        <position position="59"/>
    </location>
    <ligand>
        <name>[4Fe-4S] cluster</name>
        <dbReference type="ChEBI" id="CHEBI:49883"/>
        <label>1</label>
    </ligand>
</feature>
<dbReference type="NCBIfam" id="TIGR01944">
    <property type="entry name" value="rnfB"/>
    <property type="match status" value="1"/>
</dbReference>
<proteinExistence type="inferred from homology"/>
<dbReference type="GO" id="GO:0009055">
    <property type="term" value="F:electron transfer activity"/>
    <property type="evidence" value="ECO:0007669"/>
    <property type="project" value="InterPro"/>
</dbReference>
<dbReference type="Proteomes" id="UP000427906">
    <property type="component" value="Chromosome"/>
</dbReference>
<comment type="function">
    <text evidence="10">Part of a membrane-bound complex that couples electron transfer with translocation of ions across the membrane.</text>
</comment>
<dbReference type="Pfam" id="PF04060">
    <property type="entry name" value="FeS"/>
    <property type="match status" value="1"/>
</dbReference>
<comment type="cofactor">
    <cofactor evidence="10">
        <name>[4Fe-4S] cluster</name>
        <dbReference type="ChEBI" id="CHEBI:49883"/>
    </cofactor>
    <text evidence="10">Binds 3 [4Fe-4S] clusters.</text>
</comment>
<feature type="binding site" evidence="10">
    <location>
        <position position="177"/>
    </location>
    <ligand>
        <name>[4Fe-4S] cluster</name>
        <dbReference type="ChEBI" id="CHEBI:49883"/>
        <label>3</label>
    </ligand>
</feature>
<feature type="binding site" evidence="10">
    <location>
        <position position="171"/>
    </location>
    <ligand>
        <name>[4Fe-4S] cluster</name>
        <dbReference type="ChEBI" id="CHEBI:49883"/>
        <label>3</label>
    </ligand>
</feature>
<dbReference type="GO" id="GO:0022900">
    <property type="term" value="P:electron transport chain"/>
    <property type="evidence" value="ECO:0007669"/>
    <property type="project" value="UniProtKB-UniRule"/>
</dbReference>
<evidence type="ECO:0000256" key="4">
    <source>
        <dbReference type="ARBA" id="ARBA00022737"/>
    </source>
</evidence>
<evidence type="ECO:0000256" key="10">
    <source>
        <dbReference type="HAMAP-Rule" id="MF_00463"/>
    </source>
</evidence>
<organism evidence="13 14">
    <name type="scientific">Desulfosarcina alkanivorans</name>
    <dbReference type="NCBI Taxonomy" id="571177"/>
    <lineage>
        <taxon>Bacteria</taxon>
        <taxon>Pseudomonadati</taxon>
        <taxon>Thermodesulfobacteriota</taxon>
        <taxon>Desulfobacteria</taxon>
        <taxon>Desulfobacterales</taxon>
        <taxon>Desulfosarcinaceae</taxon>
        <taxon>Desulfosarcina</taxon>
    </lineage>
</organism>
<keyword evidence="6 10" id="KW-0249">Electron transport</keyword>
<comment type="subcellular location">
    <subcellularLocation>
        <location evidence="10">Cell membrane</location>
    </subcellularLocation>
</comment>
<accession>A0A5K7YHM1</accession>
<dbReference type="InterPro" id="IPR007202">
    <property type="entry name" value="4Fe-4S_dom"/>
</dbReference>
<reference evidence="13 14" key="1">
    <citation type="submission" date="2019-11" db="EMBL/GenBank/DDBJ databases">
        <title>Comparative genomics of hydrocarbon-degrading Desulfosarcina strains.</title>
        <authorList>
            <person name="Watanabe M."/>
            <person name="Kojima H."/>
            <person name="Fukui M."/>
        </authorList>
    </citation>
    <scope>NUCLEOTIDE SEQUENCE [LARGE SCALE GENOMIC DNA]</scope>
    <source>
        <strain evidence="13 14">PL12</strain>
    </source>
</reference>
<dbReference type="PROSITE" id="PS51379">
    <property type="entry name" value="4FE4S_FER_2"/>
    <property type="match status" value="1"/>
</dbReference>
<dbReference type="GO" id="GO:0046872">
    <property type="term" value="F:metal ion binding"/>
    <property type="evidence" value="ECO:0007669"/>
    <property type="project" value="UniProtKB-KW"/>
</dbReference>
<dbReference type="PROSITE" id="PS00198">
    <property type="entry name" value="4FE4S_FER_1"/>
    <property type="match status" value="1"/>
</dbReference>
<dbReference type="InterPro" id="IPR010207">
    <property type="entry name" value="Elect_transpt_cplx_RnfB/RsxB"/>
</dbReference>
<feature type="domain" description="4Fe-4S ferredoxin-type" evidence="11">
    <location>
        <begin position="162"/>
        <end position="191"/>
    </location>
</feature>
<feature type="binding site" evidence="10">
    <location>
        <position position="174"/>
    </location>
    <ligand>
        <name>[4Fe-4S] cluster</name>
        <dbReference type="ChEBI" id="CHEBI:49883"/>
        <label>3</label>
    </ligand>
</feature>
<dbReference type="InterPro" id="IPR017896">
    <property type="entry name" value="4Fe4S_Fe-S-bd"/>
</dbReference>
<evidence type="ECO:0000256" key="3">
    <source>
        <dbReference type="ARBA" id="ARBA00022723"/>
    </source>
</evidence>
<comment type="similarity">
    <text evidence="10">Belongs to the 4Fe4S bacterial-type ferredoxin family. RnfB subfamily.</text>
</comment>
<evidence type="ECO:0000259" key="12">
    <source>
        <dbReference type="PROSITE" id="PS51656"/>
    </source>
</evidence>
<comment type="subunit">
    <text evidence="10">The complex is composed of six subunits: RnfA, RnfB, RnfC, RnfD, RnfE and RnfG.</text>
</comment>
<keyword evidence="8 10" id="KW-0411">Iron-sulfur</keyword>
<keyword evidence="9 10" id="KW-0472">Membrane</keyword>
<comment type="caution">
    <text evidence="10">Lacks conserved residue(s) required for the propagation of feature annotation.</text>
</comment>
<keyword evidence="1 10" id="KW-0813">Transport</keyword>
<evidence type="ECO:0000256" key="6">
    <source>
        <dbReference type="ARBA" id="ARBA00022982"/>
    </source>
</evidence>
<dbReference type="PANTHER" id="PTHR43560">
    <property type="entry name" value="ION-TRANSLOCATING OXIDOREDUCTASE COMPLEX SUBUNIT B"/>
    <property type="match status" value="1"/>
</dbReference>
<keyword evidence="2 10" id="KW-0004">4Fe-4S</keyword>
<feature type="binding site" evidence="10">
    <location>
        <position position="148"/>
    </location>
    <ligand>
        <name>[4Fe-4S] cluster</name>
        <dbReference type="ChEBI" id="CHEBI:49883"/>
        <label>2</label>
    </ligand>
</feature>
<evidence type="ECO:0000259" key="11">
    <source>
        <dbReference type="PROSITE" id="PS51379"/>
    </source>
</evidence>
<dbReference type="InterPro" id="IPR050395">
    <property type="entry name" value="4Fe4S_Ferredoxin_RnfB"/>
</dbReference>
<feature type="domain" description="4Fe-4S" evidence="12">
    <location>
        <begin position="34"/>
        <end position="93"/>
    </location>
</feature>
<dbReference type="Pfam" id="PF00037">
    <property type="entry name" value="Fer4"/>
    <property type="match status" value="1"/>
</dbReference>
<keyword evidence="7 10" id="KW-0408">Iron</keyword>
<feature type="binding site" evidence="10">
    <location>
        <position position="54"/>
    </location>
    <ligand>
        <name>[4Fe-4S] cluster</name>
        <dbReference type="ChEBI" id="CHEBI:49883"/>
        <label>1</label>
    </ligand>
</feature>
<dbReference type="Gene3D" id="1.10.15.40">
    <property type="entry name" value="Electron transport complex subunit B, putative Fe-S cluster"/>
    <property type="match status" value="1"/>
</dbReference>
<name>A0A5K7YHM1_9BACT</name>
<evidence type="ECO:0000256" key="9">
    <source>
        <dbReference type="ARBA" id="ARBA00023136"/>
    </source>
</evidence>
<sequence length="303" mass="32565">MSWVIVSLAAATMLAMALVLSFVLGWANRAFHVEVDPRVDSAIEVLPGANCGGCGYVGCGEYAEAVVENNVPVNLCTVGGKSCTEALAAVMGVEAEVSYPWRPVVHCGARYADRLGRTVYKGEQRCGPANLVTDIQGCTYGCLGFGDCTRACDYDAIHIEDGLARVDYRACVGCGACAKVCPRNIITMAPFKQERMMVVECSNLDAGKDVKAVCKVGCLGCKACKRTSGMFAIVNNLSTINYDNYTRENLESGLLAARKCPRNRLVFVGVPSEQDILAVAEEDLPDVIEPDFKTSVDDTEWRG</sequence>
<feature type="binding site" evidence="10">
    <location>
        <position position="181"/>
    </location>
    <ligand>
        <name>[4Fe-4S] cluster</name>
        <dbReference type="ChEBI" id="CHEBI:49883"/>
        <label>2</label>
    </ligand>
</feature>
<keyword evidence="4 10" id="KW-0677">Repeat</keyword>
<evidence type="ECO:0000256" key="1">
    <source>
        <dbReference type="ARBA" id="ARBA00022448"/>
    </source>
</evidence>
<evidence type="ECO:0000256" key="7">
    <source>
        <dbReference type="ARBA" id="ARBA00023004"/>
    </source>
</evidence>
<feature type="region of interest" description="Hydrophobic" evidence="10">
    <location>
        <begin position="1"/>
        <end position="28"/>
    </location>
</feature>
<keyword evidence="5 10" id="KW-1278">Translocase</keyword>
<evidence type="ECO:0000313" key="14">
    <source>
        <dbReference type="Proteomes" id="UP000427906"/>
    </source>
</evidence>
<feature type="binding site" evidence="10">
    <location>
        <position position="76"/>
    </location>
    <ligand>
        <name>[4Fe-4S] cluster</name>
        <dbReference type="ChEBI" id="CHEBI:49883"/>
        <label>1</label>
    </ligand>
</feature>
<dbReference type="RefSeq" id="WP_155316262.1">
    <property type="nucleotide sequence ID" value="NZ_AP021874.1"/>
</dbReference>
<dbReference type="InterPro" id="IPR017900">
    <property type="entry name" value="4Fe4S_Fe_S_CS"/>
</dbReference>
<dbReference type="Gene3D" id="3.30.70.20">
    <property type="match status" value="1"/>
</dbReference>
<dbReference type="GO" id="GO:0005886">
    <property type="term" value="C:plasma membrane"/>
    <property type="evidence" value="ECO:0007669"/>
    <property type="project" value="UniProtKB-SubCell"/>
</dbReference>
<dbReference type="EC" id="7.-.-.-" evidence="10"/>
<feature type="binding site" evidence="10">
    <location>
        <position position="51"/>
    </location>
    <ligand>
        <name>[4Fe-4S] cluster</name>
        <dbReference type="ChEBI" id="CHEBI:49883"/>
        <label>1</label>
    </ligand>
</feature>
<feature type="binding site" evidence="10">
    <location>
        <position position="142"/>
    </location>
    <ligand>
        <name>[4Fe-4S] cluster</name>
        <dbReference type="ChEBI" id="CHEBI:49883"/>
        <label>2</label>
    </ligand>
</feature>
<evidence type="ECO:0000256" key="8">
    <source>
        <dbReference type="ARBA" id="ARBA00023014"/>
    </source>
</evidence>